<evidence type="ECO:0000259" key="2">
    <source>
        <dbReference type="Pfam" id="PF21302"/>
    </source>
</evidence>
<evidence type="ECO:0000313" key="4">
    <source>
        <dbReference type="Proteomes" id="UP000664882"/>
    </source>
</evidence>
<dbReference type="Pfam" id="PF21302">
    <property type="entry name" value="Zn_ribbon_RlmA"/>
    <property type="match status" value="1"/>
</dbReference>
<dbReference type="Pfam" id="PF13649">
    <property type="entry name" value="Methyltransf_25"/>
    <property type="match status" value="1"/>
</dbReference>
<accession>A0ABS3NCE1</accession>
<gene>
    <name evidence="3" type="primary">rlmA</name>
    <name evidence="3" type="ORF">J3U76_01185</name>
</gene>
<dbReference type="RefSeq" id="WP_208003835.1">
    <property type="nucleotide sequence ID" value="NZ_JAGDFX010000001.1"/>
</dbReference>
<dbReference type="Gene3D" id="3.40.50.150">
    <property type="entry name" value="Vaccinia Virus protein VP39"/>
    <property type="match status" value="1"/>
</dbReference>
<feature type="domain" description="Methyltransferase" evidence="1">
    <location>
        <begin position="89"/>
        <end position="174"/>
    </location>
</feature>
<dbReference type="GO" id="GO:0052911">
    <property type="term" value="F:23S rRNA (guanine(745)-N(1))-methyltransferase activity"/>
    <property type="evidence" value="ECO:0007669"/>
    <property type="project" value="UniProtKB-EC"/>
</dbReference>
<dbReference type="NCBIfam" id="NF008300">
    <property type="entry name" value="PRK11088.1"/>
    <property type="match status" value="1"/>
</dbReference>
<reference evidence="3 4" key="1">
    <citation type="submission" date="2021-03" db="EMBL/GenBank/DDBJ databases">
        <title>Oceanisphaera sp. nov., isolated from the intestine.</title>
        <authorList>
            <person name="Zhao L.-H."/>
            <person name="Shi L.-F."/>
        </authorList>
    </citation>
    <scope>NUCLEOTIDE SEQUENCE [LARGE SCALE GENOMIC DNA]</scope>
    <source>
        <strain evidence="3 4">DM8</strain>
    </source>
</reference>
<feature type="domain" description="23S rRNA (guanine(745)-N(1))-methyltransferase N-terminal" evidence="2">
    <location>
        <begin position="3"/>
        <end position="46"/>
    </location>
</feature>
<comment type="caution">
    <text evidence="3">The sequence shown here is derived from an EMBL/GenBank/DDBJ whole genome shotgun (WGS) entry which is preliminary data.</text>
</comment>
<dbReference type="SUPFAM" id="SSF53335">
    <property type="entry name" value="S-adenosyl-L-methionine-dependent methyltransferases"/>
    <property type="match status" value="1"/>
</dbReference>
<dbReference type="InterPro" id="IPR052939">
    <property type="entry name" value="23S_rRNA_MeTrnsfrase_RlmA"/>
</dbReference>
<keyword evidence="3" id="KW-0489">Methyltransferase</keyword>
<dbReference type="InterPro" id="IPR041698">
    <property type="entry name" value="Methyltransf_25"/>
</dbReference>
<dbReference type="InterPro" id="IPR016718">
    <property type="entry name" value="rRNA_m1G-MeTrfase_A_prd"/>
</dbReference>
<sequence length="283" mass="31736">MSYQCPLCHHALIPNNSGLQCENNHQFDRAKEGYVNLMPVQHKRSKEPGDNAEMMQARRRFLASEHYHTMRKAVAKLCLTYTENTPRQILDIGCGEGYYTAYISEQLSAQSSCSTCYGLDISKVAIRYAAKRYTSLQMQFCVASSQRLPFADHSLNAVVRIYAPCEAPELARVLADNGVVITVTPAARHLYQLREQVYTEVHLHDESAEQLAGFELIASSKLSYPMALTGEQADDLLQMTPFAWKASPALRGNIKASPQFNCEADFMIRVYQKNNNLPAATNS</sequence>
<dbReference type="PIRSF" id="PIRSF018249">
    <property type="entry name" value="MyrA_prd"/>
    <property type="match status" value="1"/>
</dbReference>
<dbReference type="PANTHER" id="PTHR43460">
    <property type="entry name" value="METHYLTRANSFERASE"/>
    <property type="match status" value="1"/>
</dbReference>
<dbReference type="CDD" id="cd02440">
    <property type="entry name" value="AdoMet_MTases"/>
    <property type="match status" value="1"/>
</dbReference>
<evidence type="ECO:0000259" key="1">
    <source>
        <dbReference type="Pfam" id="PF13649"/>
    </source>
</evidence>
<keyword evidence="3" id="KW-0808">Transferase</keyword>
<dbReference type="Proteomes" id="UP000664882">
    <property type="component" value="Unassembled WGS sequence"/>
</dbReference>
<evidence type="ECO:0000313" key="3">
    <source>
        <dbReference type="EMBL" id="MBO1518256.1"/>
    </source>
</evidence>
<dbReference type="InterPro" id="IPR029063">
    <property type="entry name" value="SAM-dependent_MTases_sf"/>
</dbReference>
<dbReference type="EC" id="2.1.1.187" evidence="3"/>
<organism evidence="3 4">
    <name type="scientific">Oceanisphaera pacifica</name>
    <dbReference type="NCBI Taxonomy" id="2818389"/>
    <lineage>
        <taxon>Bacteria</taxon>
        <taxon>Pseudomonadati</taxon>
        <taxon>Pseudomonadota</taxon>
        <taxon>Gammaproteobacteria</taxon>
        <taxon>Aeromonadales</taxon>
        <taxon>Aeromonadaceae</taxon>
        <taxon>Oceanisphaera</taxon>
    </lineage>
</organism>
<keyword evidence="4" id="KW-1185">Reference proteome</keyword>
<name>A0ABS3NCE1_9GAMM</name>
<dbReference type="PANTHER" id="PTHR43460:SF1">
    <property type="entry name" value="METHYLTRANSFERASE TYPE 11 DOMAIN-CONTAINING PROTEIN"/>
    <property type="match status" value="1"/>
</dbReference>
<dbReference type="EMBL" id="JAGDFX010000001">
    <property type="protein sequence ID" value="MBO1518256.1"/>
    <property type="molecule type" value="Genomic_DNA"/>
</dbReference>
<dbReference type="InterPro" id="IPR048647">
    <property type="entry name" value="RlmA_N"/>
</dbReference>
<proteinExistence type="predicted"/>
<protein>
    <submittedName>
        <fullName evidence="3">23S rRNA (Guanine(745)-N(1))-methyltransferase</fullName>
        <ecNumber evidence="3">2.1.1.187</ecNumber>
    </submittedName>
</protein>